<accession>A0AAV1BB03</accession>
<name>A0AAV1BB03_VICFA</name>
<dbReference type="AlphaFoldDB" id="A0AAV1BB03"/>
<keyword evidence="2" id="KW-0805">Transcription regulation</keyword>
<dbReference type="PANTHER" id="PTHR33388:SF18">
    <property type="entry name" value="PROTEIN SPEAR1"/>
    <property type="match status" value="1"/>
</dbReference>
<sequence>MDYTGSSSSSSSRKGKKNNNSENSKPRKQPQRGLGVAQLEKIRILHSQLHHQPPHPPPYFNYNEDPRLLQMPAYSSSSSSYYQPHTINIPEYERSNFRYAGSQHGNINHCSPGQTNITQPFLNLYDSQDMNMHRSDSLDLESSETQEPDLELRLSLY</sequence>
<evidence type="ECO:0000256" key="4">
    <source>
        <dbReference type="SAM" id="MobiDB-lite"/>
    </source>
</evidence>
<reference evidence="5 6" key="1">
    <citation type="submission" date="2023-01" db="EMBL/GenBank/DDBJ databases">
        <authorList>
            <person name="Kreplak J."/>
        </authorList>
    </citation>
    <scope>NUCLEOTIDE SEQUENCE [LARGE SCALE GENOMIC DNA]</scope>
</reference>
<evidence type="ECO:0000256" key="3">
    <source>
        <dbReference type="ARBA" id="ARBA00023163"/>
    </source>
</evidence>
<organism evidence="5 6">
    <name type="scientific">Vicia faba</name>
    <name type="common">Broad bean</name>
    <name type="synonym">Faba vulgaris</name>
    <dbReference type="NCBI Taxonomy" id="3906"/>
    <lineage>
        <taxon>Eukaryota</taxon>
        <taxon>Viridiplantae</taxon>
        <taxon>Streptophyta</taxon>
        <taxon>Embryophyta</taxon>
        <taxon>Tracheophyta</taxon>
        <taxon>Spermatophyta</taxon>
        <taxon>Magnoliopsida</taxon>
        <taxon>eudicotyledons</taxon>
        <taxon>Gunneridae</taxon>
        <taxon>Pentapetalae</taxon>
        <taxon>rosids</taxon>
        <taxon>fabids</taxon>
        <taxon>Fabales</taxon>
        <taxon>Fabaceae</taxon>
        <taxon>Papilionoideae</taxon>
        <taxon>50 kb inversion clade</taxon>
        <taxon>NPAAA clade</taxon>
        <taxon>Hologalegina</taxon>
        <taxon>IRL clade</taxon>
        <taxon>Fabeae</taxon>
        <taxon>Vicia</taxon>
    </lineage>
</organism>
<evidence type="ECO:0000313" key="6">
    <source>
        <dbReference type="Proteomes" id="UP001157006"/>
    </source>
</evidence>
<keyword evidence="6" id="KW-1185">Reference proteome</keyword>
<keyword evidence="3" id="KW-0804">Transcription</keyword>
<dbReference type="GO" id="GO:0003700">
    <property type="term" value="F:DNA-binding transcription factor activity"/>
    <property type="evidence" value="ECO:0007669"/>
    <property type="project" value="InterPro"/>
</dbReference>
<gene>
    <name evidence="5" type="ORF">VFH_VI187560</name>
</gene>
<protein>
    <submittedName>
        <fullName evidence="5">Uncharacterized protein</fullName>
    </submittedName>
</protein>
<keyword evidence="1" id="KW-0678">Repressor</keyword>
<feature type="compositionally biased region" description="Low complexity" evidence="4">
    <location>
        <begin position="1"/>
        <end position="23"/>
    </location>
</feature>
<dbReference type="PANTHER" id="PTHR33388">
    <property type="entry name" value="OS01G0212500 PROTEIN"/>
    <property type="match status" value="1"/>
</dbReference>
<dbReference type="EMBL" id="OX451741">
    <property type="protein sequence ID" value="CAI8619774.1"/>
    <property type="molecule type" value="Genomic_DNA"/>
</dbReference>
<feature type="region of interest" description="Disordered" evidence="4">
    <location>
        <begin position="1"/>
        <end position="36"/>
    </location>
</feature>
<evidence type="ECO:0000313" key="5">
    <source>
        <dbReference type="EMBL" id="CAI8619774.1"/>
    </source>
</evidence>
<dbReference type="Proteomes" id="UP001157006">
    <property type="component" value="Chromosome 6"/>
</dbReference>
<proteinExistence type="predicted"/>
<evidence type="ECO:0000256" key="2">
    <source>
        <dbReference type="ARBA" id="ARBA00023015"/>
    </source>
</evidence>
<dbReference type="InterPro" id="IPR040356">
    <property type="entry name" value="SPEAR"/>
</dbReference>
<evidence type="ECO:0000256" key="1">
    <source>
        <dbReference type="ARBA" id="ARBA00022491"/>
    </source>
</evidence>